<dbReference type="EMBL" id="CP119311">
    <property type="protein sequence ID" value="WEK36789.1"/>
    <property type="molecule type" value="Genomic_DNA"/>
</dbReference>
<organism evidence="2 3">
    <name type="scientific">Candidatus Pseudobacter hemicellulosilyticus</name>
    <dbReference type="NCBI Taxonomy" id="3121375"/>
    <lineage>
        <taxon>Bacteria</taxon>
        <taxon>Pseudomonadati</taxon>
        <taxon>Bacteroidota</taxon>
        <taxon>Chitinophagia</taxon>
        <taxon>Chitinophagales</taxon>
        <taxon>Chitinophagaceae</taxon>
        <taxon>Pseudobacter</taxon>
    </lineage>
</organism>
<dbReference type="InterPro" id="IPR021109">
    <property type="entry name" value="Peptidase_aspartic_dom_sf"/>
</dbReference>
<evidence type="ECO:0000259" key="1">
    <source>
        <dbReference type="PROSITE" id="PS50106"/>
    </source>
</evidence>
<name>A0AAJ5WT04_9BACT</name>
<sequence length="398" mass="44780">MRLITILLVVLAHTLRLTAQEEFVPPPSRDITSFPFKLLTGGIIILKAKVSAFPDTLNFILDTGSGGISLDSMTTERLKLTTALSDRTIRGIAGIRRVRFAYGHTLHLPGLSVDSLNFHINDYEVLTSAYGEKIDGIIGFSFLSRYIVRINYDSMRIYVATRGTIKYPKGGFLLKPLLVNIPIFQVEIRDERELLSRYYFDTGAGMCLLLSTDFVADSSALRPRRKWYSTQAEGLGGKAAMKQGVIKQVRLGPYKFRNVPTYIFEDEYNVTSYPYLGGLIGNDLLRRFNLIINYERRDIYMTPNTHFKDIFDYSYTGLGMYLVEGEIQVVDIMPGSPAEKAGFREGDVILSVGNNFSKNIQAYKNLLQTPGEKLKVLVLREQGPVVLTIKVLNVLTGR</sequence>
<keyword evidence="2" id="KW-0378">Hydrolase</keyword>
<dbReference type="SUPFAM" id="SSF50156">
    <property type="entry name" value="PDZ domain-like"/>
    <property type="match status" value="1"/>
</dbReference>
<dbReference type="InterPro" id="IPR034122">
    <property type="entry name" value="Retropepsin-like_bacterial"/>
</dbReference>
<feature type="domain" description="PDZ" evidence="1">
    <location>
        <begin position="318"/>
        <end position="382"/>
    </location>
</feature>
<dbReference type="SUPFAM" id="SSF50630">
    <property type="entry name" value="Acid proteases"/>
    <property type="match status" value="2"/>
</dbReference>
<reference evidence="2" key="1">
    <citation type="submission" date="2023-03" db="EMBL/GenBank/DDBJ databases">
        <title>Andean soil-derived lignocellulolytic bacterial consortium as a source of novel taxa and putative plastic-active enzymes.</title>
        <authorList>
            <person name="Diaz-Garcia L."/>
            <person name="Chuvochina M."/>
            <person name="Feuerriegel G."/>
            <person name="Bunk B."/>
            <person name="Sproer C."/>
            <person name="Streit W.R."/>
            <person name="Rodriguez L.M."/>
            <person name="Overmann J."/>
            <person name="Jimenez D.J."/>
        </authorList>
    </citation>
    <scope>NUCLEOTIDE SEQUENCE</scope>
    <source>
        <strain evidence="2">MAG 7</strain>
    </source>
</reference>
<evidence type="ECO:0000313" key="2">
    <source>
        <dbReference type="EMBL" id="WEK36789.1"/>
    </source>
</evidence>
<dbReference type="PROSITE" id="PS50106">
    <property type="entry name" value="PDZ"/>
    <property type="match status" value="1"/>
</dbReference>
<dbReference type="Gene3D" id="2.40.70.10">
    <property type="entry name" value="Acid Proteases"/>
    <property type="match status" value="2"/>
</dbReference>
<dbReference type="Pfam" id="PF13650">
    <property type="entry name" value="Asp_protease_2"/>
    <property type="match status" value="2"/>
</dbReference>
<dbReference type="InterPro" id="IPR036034">
    <property type="entry name" value="PDZ_sf"/>
</dbReference>
<dbReference type="AlphaFoldDB" id="A0AAJ5WT04"/>
<keyword evidence="2" id="KW-0645">Protease</keyword>
<dbReference type="Gene3D" id="2.30.42.10">
    <property type="match status" value="1"/>
</dbReference>
<dbReference type="GO" id="GO:0006508">
    <property type="term" value="P:proteolysis"/>
    <property type="evidence" value="ECO:0007669"/>
    <property type="project" value="UniProtKB-KW"/>
</dbReference>
<evidence type="ECO:0000313" key="3">
    <source>
        <dbReference type="Proteomes" id="UP001220610"/>
    </source>
</evidence>
<dbReference type="InterPro" id="IPR001478">
    <property type="entry name" value="PDZ"/>
</dbReference>
<dbReference type="SMART" id="SM00228">
    <property type="entry name" value="PDZ"/>
    <property type="match status" value="1"/>
</dbReference>
<accession>A0AAJ5WT04</accession>
<proteinExistence type="predicted"/>
<dbReference type="Proteomes" id="UP001220610">
    <property type="component" value="Chromosome"/>
</dbReference>
<dbReference type="GO" id="GO:0008233">
    <property type="term" value="F:peptidase activity"/>
    <property type="evidence" value="ECO:0007669"/>
    <property type="project" value="UniProtKB-KW"/>
</dbReference>
<dbReference type="Pfam" id="PF17820">
    <property type="entry name" value="PDZ_6"/>
    <property type="match status" value="1"/>
</dbReference>
<protein>
    <submittedName>
        <fullName evidence="2">Aspartyl protease family protein</fullName>
    </submittedName>
</protein>
<gene>
    <name evidence="2" type="ORF">P0Y53_04680</name>
</gene>
<dbReference type="InterPro" id="IPR041489">
    <property type="entry name" value="PDZ_6"/>
</dbReference>
<dbReference type="CDD" id="cd05483">
    <property type="entry name" value="retropepsin_like_bacteria"/>
    <property type="match status" value="1"/>
</dbReference>